<dbReference type="AlphaFoldDB" id="A0A2J0LFQ2"/>
<dbReference type="Pfam" id="PF05168">
    <property type="entry name" value="HEPN"/>
    <property type="match status" value="1"/>
</dbReference>
<reference evidence="3 4" key="1">
    <citation type="submission" date="2017-09" db="EMBL/GenBank/DDBJ databases">
        <title>Depth-based differentiation of microbial function through sediment-hosted aquifers and enrichment of novel symbionts in the deep terrestrial subsurface.</title>
        <authorList>
            <person name="Probst A.J."/>
            <person name="Ladd B."/>
            <person name="Jarett J.K."/>
            <person name="Geller-Mcgrath D.E."/>
            <person name="Sieber C.M."/>
            <person name="Emerson J.B."/>
            <person name="Anantharaman K."/>
            <person name="Thomas B.C."/>
            <person name="Malmstrom R."/>
            <person name="Stieglmeier M."/>
            <person name="Klingl A."/>
            <person name="Woyke T."/>
            <person name="Ryan C.M."/>
            <person name="Banfield J.F."/>
        </authorList>
    </citation>
    <scope>NUCLEOTIDE SEQUENCE [LARGE SCALE GENOMIC DNA]</scope>
    <source>
        <strain evidence="3">CG12_big_fil_rev_8_21_14_0_65_43_15</strain>
    </source>
</reference>
<dbReference type="PANTHER" id="PTHR36565:SF1">
    <property type="entry name" value="UPF0332 PROTEIN TM_1000"/>
    <property type="match status" value="1"/>
</dbReference>
<evidence type="ECO:0000256" key="1">
    <source>
        <dbReference type="ARBA" id="ARBA00038248"/>
    </source>
</evidence>
<accession>A0A2J0LFQ2</accession>
<protein>
    <recommendedName>
        <fullName evidence="2">HEPN domain-containing protein</fullName>
    </recommendedName>
</protein>
<comment type="caution">
    <text evidence="3">The sequence shown here is derived from an EMBL/GenBank/DDBJ whole genome shotgun (WGS) entry which is preliminary data.</text>
</comment>
<dbReference type="PANTHER" id="PTHR36565">
    <property type="entry name" value="UPF0332 PROTEIN TM_1000"/>
    <property type="match status" value="1"/>
</dbReference>
<name>A0A2J0LFQ2_9BACT</name>
<sequence>MKEIGDLIKHRLKRADETLGDAKILFDNSKLFSAVNRIYYAMFYAVNGLLLTKGLSSSKHSGVLALFNKEFINKGIVEKDIGRFYNEIFEFRQKGDYKDFVKFEEKDVEKWLDEATKFIPQIAALAKTCLKVSNAK</sequence>
<evidence type="ECO:0000313" key="4">
    <source>
        <dbReference type="Proteomes" id="UP000231267"/>
    </source>
</evidence>
<dbReference type="InterPro" id="IPR052226">
    <property type="entry name" value="UPF0332_toxin"/>
</dbReference>
<comment type="similarity">
    <text evidence="1">Belongs to the UPF0332 family.</text>
</comment>
<evidence type="ECO:0000313" key="3">
    <source>
        <dbReference type="EMBL" id="PIW66671.1"/>
    </source>
</evidence>
<evidence type="ECO:0000259" key="2">
    <source>
        <dbReference type="Pfam" id="PF05168"/>
    </source>
</evidence>
<gene>
    <name evidence="3" type="ORF">COW11_02090</name>
</gene>
<proteinExistence type="inferred from homology"/>
<dbReference type="EMBL" id="PFGP01000036">
    <property type="protein sequence ID" value="PIW66671.1"/>
    <property type="molecule type" value="Genomic_DNA"/>
</dbReference>
<dbReference type="InterPro" id="IPR007842">
    <property type="entry name" value="HEPN_dom"/>
</dbReference>
<dbReference type="Proteomes" id="UP000231267">
    <property type="component" value="Unassembled WGS sequence"/>
</dbReference>
<feature type="domain" description="HEPN" evidence="2">
    <location>
        <begin position="9"/>
        <end position="119"/>
    </location>
</feature>
<dbReference type="Gene3D" id="1.20.120.330">
    <property type="entry name" value="Nucleotidyltransferases domain 2"/>
    <property type="match status" value="1"/>
</dbReference>
<organism evidence="3 4">
    <name type="scientific">Candidatus Taenaricola geysiri</name>
    <dbReference type="NCBI Taxonomy" id="1974752"/>
    <lineage>
        <taxon>Bacteria</taxon>
        <taxon>Pseudomonadati</taxon>
        <taxon>Candidatus Omnitrophota</taxon>
        <taxon>Candidatus Taenaricola</taxon>
    </lineage>
</organism>